<keyword evidence="2" id="KW-0805">Transcription regulation</keyword>
<dbReference type="Pfam" id="PF00072">
    <property type="entry name" value="Response_reg"/>
    <property type="match status" value="1"/>
</dbReference>
<dbReference type="PANTHER" id="PTHR43214">
    <property type="entry name" value="TWO-COMPONENT RESPONSE REGULATOR"/>
    <property type="match status" value="1"/>
</dbReference>
<comment type="caution">
    <text evidence="8">The sequence shown here is derived from an EMBL/GenBank/DDBJ whole genome shotgun (WGS) entry which is preliminary data.</text>
</comment>
<evidence type="ECO:0000256" key="1">
    <source>
        <dbReference type="ARBA" id="ARBA00022553"/>
    </source>
</evidence>
<dbReference type="InterPro" id="IPR000792">
    <property type="entry name" value="Tscrpt_reg_LuxR_C"/>
</dbReference>
<protein>
    <submittedName>
        <fullName evidence="8">Response regulator transcription factor</fullName>
    </submittedName>
</protein>
<gene>
    <name evidence="8" type="ORF">I7412_40715</name>
</gene>
<evidence type="ECO:0000256" key="2">
    <source>
        <dbReference type="ARBA" id="ARBA00023015"/>
    </source>
</evidence>
<evidence type="ECO:0000259" key="6">
    <source>
        <dbReference type="PROSITE" id="PS50043"/>
    </source>
</evidence>
<keyword evidence="9" id="KW-1185">Reference proteome</keyword>
<accession>A0A937RMV7</accession>
<dbReference type="InterPro" id="IPR001789">
    <property type="entry name" value="Sig_transdc_resp-reg_receiver"/>
</dbReference>
<name>A0A937RMV7_9ACTN</name>
<dbReference type="InterPro" id="IPR016032">
    <property type="entry name" value="Sig_transdc_resp-reg_C-effctor"/>
</dbReference>
<dbReference type="GO" id="GO:0003677">
    <property type="term" value="F:DNA binding"/>
    <property type="evidence" value="ECO:0007669"/>
    <property type="project" value="UniProtKB-KW"/>
</dbReference>
<feature type="domain" description="HTH luxR-type" evidence="6">
    <location>
        <begin position="149"/>
        <end position="214"/>
    </location>
</feature>
<feature type="modified residue" description="4-aspartylphosphate" evidence="5">
    <location>
        <position position="55"/>
    </location>
</feature>
<dbReference type="CDD" id="cd17535">
    <property type="entry name" value="REC_NarL-like"/>
    <property type="match status" value="1"/>
</dbReference>
<proteinExistence type="predicted"/>
<dbReference type="Pfam" id="PF00196">
    <property type="entry name" value="GerE"/>
    <property type="match status" value="1"/>
</dbReference>
<dbReference type="Gene3D" id="3.40.50.2300">
    <property type="match status" value="1"/>
</dbReference>
<dbReference type="SMART" id="SM00421">
    <property type="entry name" value="HTH_LUXR"/>
    <property type="match status" value="1"/>
</dbReference>
<dbReference type="SMART" id="SM00448">
    <property type="entry name" value="REC"/>
    <property type="match status" value="1"/>
</dbReference>
<dbReference type="AlphaFoldDB" id="A0A937RMV7"/>
<evidence type="ECO:0000259" key="7">
    <source>
        <dbReference type="PROSITE" id="PS50110"/>
    </source>
</evidence>
<evidence type="ECO:0000313" key="9">
    <source>
        <dbReference type="Proteomes" id="UP000604475"/>
    </source>
</evidence>
<dbReference type="GO" id="GO:0006355">
    <property type="term" value="P:regulation of DNA-templated transcription"/>
    <property type="evidence" value="ECO:0007669"/>
    <property type="project" value="InterPro"/>
</dbReference>
<dbReference type="RefSeq" id="WP_203000637.1">
    <property type="nucleotide sequence ID" value="NZ_JADWYU010000115.1"/>
</dbReference>
<dbReference type="PANTHER" id="PTHR43214:SF24">
    <property type="entry name" value="TRANSCRIPTIONAL REGULATORY PROTEIN NARL-RELATED"/>
    <property type="match status" value="1"/>
</dbReference>
<dbReference type="SUPFAM" id="SSF46894">
    <property type="entry name" value="C-terminal effector domain of the bipartite response regulators"/>
    <property type="match status" value="1"/>
</dbReference>
<dbReference type="PROSITE" id="PS50043">
    <property type="entry name" value="HTH_LUXR_2"/>
    <property type="match status" value="1"/>
</dbReference>
<evidence type="ECO:0000256" key="4">
    <source>
        <dbReference type="ARBA" id="ARBA00023163"/>
    </source>
</evidence>
<dbReference type="PROSITE" id="PS50110">
    <property type="entry name" value="RESPONSE_REGULATORY"/>
    <property type="match status" value="1"/>
</dbReference>
<dbReference type="CDD" id="cd06170">
    <property type="entry name" value="LuxR_C_like"/>
    <property type="match status" value="1"/>
</dbReference>
<dbReference type="InterPro" id="IPR011006">
    <property type="entry name" value="CheY-like_superfamily"/>
</dbReference>
<evidence type="ECO:0000313" key="8">
    <source>
        <dbReference type="EMBL" id="MBL7633372.1"/>
    </source>
</evidence>
<evidence type="ECO:0000256" key="5">
    <source>
        <dbReference type="PROSITE-ProRule" id="PRU00169"/>
    </source>
</evidence>
<keyword evidence="3" id="KW-0238">DNA-binding</keyword>
<keyword evidence="1 5" id="KW-0597">Phosphoprotein</keyword>
<dbReference type="InterPro" id="IPR058245">
    <property type="entry name" value="NreC/VraR/RcsB-like_REC"/>
</dbReference>
<dbReference type="PRINTS" id="PR00038">
    <property type="entry name" value="HTHLUXR"/>
</dbReference>
<reference evidence="8" key="1">
    <citation type="submission" date="2020-12" db="EMBL/GenBank/DDBJ databases">
        <title>Genomic characterization of non-nitrogen-fixing Frankia strains.</title>
        <authorList>
            <person name="Carlos-Shanley C."/>
            <person name="Guerra T."/>
            <person name="Hahn D."/>
        </authorList>
    </citation>
    <scope>NUCLEOTIDE SEQUENCE</scope>
    <source>
        <strain evidence="8">CN6</strain>
    </source>
</reference>
<dbReference type="EMBL" id="JAEACQ010000381">
    <property type="protein sequence ID" value="MBL7633372.1"/>
    <property type="molecule type" value="Genomic_DNA"/>
</dbReference>
<organism evidence="8 9">
    <name type="scientific">Frankia nepalensis</name>
    <dbReference type="NCBI Taxonomy" id="1836974"/>
    <lineage>
        <taxon>Bacteria</taxon>
        <taxon>Bacillati</taxon>
        <taxon>Actinomycetota</taxon>
        <taxon>Actinomycetes</taxon>
        <taxon>Frankiales</taxon>
        <taxon>Frankiaceae</taxon>
        <taxon>Frankia</taxon>
    </lineage>
</organism>
<dbReference type="GO" id="GO:0000160">
    <property type="term" value="P:phosphorelay signal transduction system"/>
    <property type="evidence" value="ECO:0007669"/>
    <property type="project" value="InterPro"/>
</dbReference>
<feature type="domain" description="Response regulatory" evidence="7">
    <location>
        <begin position="4"/>
        <end position="125"/>
    </location>
</feature>
<sequence length="229" mass="23737">MSLRIVLADDSLIVREGVRGMLDSQPGLEVVGTCADLDSLLASVAELAPDVVVTDVRMPPTNTDEGIRAAAQLRASHPGVGVVVLSQYADPEYALNLLEHGSGGRAYLVKDAVGEPGQLAGAVRAVAAGRSVVDPAVVEALVAARAAPKASPLATLTEREHAVLAQIAQGKSNAAAGAALYLSERAVEKHINTLFAKLGLAAEADTNRRVKAVLIYLAEDRGPNRLAAR</sequence>
<dbReference type="Proteomes" id="UP000604475">
    <property type="component" value="Unassembled WGS sequence"/>
</dbReference>
<keyword evidence="4" id="KW-0804">Transcription</keyword>
<evidence type="ECO:0000256" key="3">
    <source>
        <dbReference type="ARBA" id="ARBA00023125"/>
    </source>
</evidence>
<dbReference type="SUPFAM" id="SSF52172">
    <property type="entry name" value="CheY-like"/>
    <property type="match status" value="1"/>
</dbReference>
<dbReference type="InterPro" id="IPR039420">
    <property type="entry name" value="WalR-like"/>
</dbReference>